<dbReference type="RefSeq" id="XP_024377926.1">
    <property type="nucleotide sequence ID" value="XM_024522158.2"/>
</dbReference>
<dbReference type="GO" id="GO:0005783">
    <property type="term" value="C:endoplasmic reticulum"/>
    <property type="evidence" value="ECO:0000318"/>
    <property type="project" value="GO_Central"/>
</dbReference>
<keyword evidence="2" id="KW-1133">Transmembrane helix</keyword>
<feature type="region of interest" description="Disordered" evidence="1">
    <location>
        <begin position="251"/>
        <end position="278"/>
    </location>
</feature>
<evidence type="ECO:0000256" key="1">
    <source>
        <dbReference type="SAM" id="MobiDB-lite"/>
    </source>
</evidence>
<dbReference type="InterPro" id="IPR051987">
    <property type="entry name" value="Sigma-2_receptor-like"/>
</dbReference>
<feature type="transmembrane region" description="Helical" evidence="2">
    <location>
        <begin position="353"/>
        <end position="376"/>
    </location>
</feature>
<feature type="transmembrane region" description="Helical" evidence="2">
    <location>
        <begin position="396"/>
        <end position="415"/>
    </location>
</feature>
<dbReference type="InterPro" id="IPR036869">
    <property type="entry name" value="J_dom_sf"/>
</dbReference>
<dbReference type="EnsemblPlants" id="Pp3c6_3480V3.2">
    <property type="protein sequence ID" value="Pp3c6_3480V3.2"/>
    <property type="gene ID" value="Pp3c6_3480"/>
</dbReference>
<dbReference type="STRING" id="3218.A0A2K1KE64"/>
<evidence type="ECO:0000313" key="6">
    <source>
        <dbReference type="Proteomes" id="UP000006727"/>
    </source>
</evidence>
<organism evidence="4">
    <name type="scientific">Physcomitrium patens</name>
    <name type="common">Spreading-leaved earth moss</name>
    <name type="synonym">Physcomitrella patens</name>
    <dbReference type="NCBI Taxonomy" id="3218"/>
    <lineage>
        <taxon>Eukaryota</taxon>
        <taxon>Viridiplantae</taxon>
        <taxon>Streptophyta</taxon>
        <taxon>Embryophyta</taxon>
        <taxon>Bryophyta</taxon>
        <taxon>Bryophytina</taxon>
        <taxon>Bryopsida</taxon>
        <taxon>Funariidae</taxon>
        <taxon>Funariales</taxon>
        <taxon>Funariaceae</taxon>
        <taxon>Physcomitrium</taxon>
    </lineage>
</organism>
<gene>
    <name evidence="5" type="primary">LOC112283471</name>
    <name evidence="4" type="ORF">PHYPA_008447</name>
</gene>
<dbReference type="Gramene" id="Pp3c6_3480V3.1">
    <property type="protein sequence ID" value="Pp3c6_3480V3.1"/>
    <property type="gene ID" value="Pp3c6_3480"/>
</dbReference>
<dbReference type="EMBL" id="ABEU02000006">
    <property type="protein sequence ID" value="PNR52073.1"/>
    <property type="molecule type" value="Genomic_DNA"/>
</dbReference>
<dbReference type="OrthoDB" id="376357at2759"/>
<dbReference type="Gene3D" id="1.10.287.110">
    <property type="entry name" value="DnaJ domain"/>
    <property type="match status" value="1"/>
</dbReference>
<keyword evidence="2" id="KW-0472">Membrane</keyword>
<dbReference type="InterPro" id="IPR001623">
    <property type="entry name" value="DnaJ_domain"/>
</dbReference>
<dbReference type="Pfam" id="PF00226">
    <property type="entry name" value="DnaJ"/>
    <property type="match status" value="1"/>
</dbReference>
<dbReference type="CDD" id="cd06257">
    <property type="entry name" value="DnaJ"/>
    <property type="match status" value="1"/>
</dbReference>
<feature type="transmembrane region" description="Helical" evidence="2">
    <location>
        <begin position="427"/>
        <end position="456"/>
    </location>
</feature>
<sequence length="466" mass="52015">MGSLLFWPSVRDPLLIGWFPNCAQISSLSRGSGAFAGFEGKAYSPASPVSAASEQSWQDLRIIHALFFGSLGNGPVQGSRLRGASSLGKAAAALSLSKKGTRGGISGWNCVAGNYTARSDPRFRSLSDLNGIKSWTSDETLRHIGPSNVSRRWYIPKYRVRCAAQREEDGGGQPRSQLWEVDVVNHYKVLGLDRHATASAIKSAFRQLARQFHPDVNKDVDANEKFKAVRLAYEVLADETSRKLYDRTLQERANASRRNQAHQRRERDISAHSSHNRSQYRRVPYENVEWSHFTYAYENDYPDMKSYYYTYPNSTFINNKKKRVRNSDRSKSRQEEIRQRGWRVEWQSTSKEALLFMWVVTALWHTFGAGIALGLLVGSSALRTDFAVGYRLASGVAWLVGGVPGLALMVIIIATTRIFGRAYHVDAAILALGLLVGAGILKTVPLPHGAILLLVYKCIQLQSRSS</sequence>
<feature type="domain" description="J" evidence="3">
    <location>
        <begin position="185"/>
        <end position="249"/>
    </location>
</feature>
<reference evidence="4 6" key="2">
    <citation type="journal article" date="2018" name="Plant J.">
        <title>The Physcomitrella patens chromosome-scale assembly reveals moss genome structure and evolution.</title>
        <authorList>
            <person name="Lang D."/>
            <person name="Ullrich K.K."/>
            <person name="Murat F."/>
            <person name="Fuchs J."/>
            <person name="Jenkins J."/>
            <person name="Haas F.B."/>
            <person name="Piednoel M."/>
            <person name="Gundlach H."/>
            <person name="Van Bel M."/>
            <person name="Meyberg R."/>
            <person name="Vives C."/>
            <person name="Morata J."/>
            <person name="Symeonidi A."/>
            <person name="Hiss M."/>
            <person name="Muchero W."/>
            <person name="Kamisugi Y."/>
            <person name="Saleh O."/>
            <person name="Blanc G."/>
            <person name="Decker E.L."/>
            <person name="van Gessel N."/>
            <person name="Grimwood J."/>
            <person name="Hayes R.D."/>
            <person name="Graham S.W."/>
            <person name="Gunter L.E."/>
            <person name="McDaniel S.F."/>
            <person name="Hoernstein S.N.W."/>
            <person name="Larsson A."/>
            <person name="Li F.W."/>
            <person name="Perroud P.F."/>
            <person name="Phillips J."/>
            <person name="Ranjan P."/>
            <person name="Rokshar D.S."/>
            <person name="Rothfels C.J."/>
            <person name="Schneider L."/>
            <person name="Shu S."/>
            <person name="Stevenson D.W."/>
            <person name="Thummler F."/>
            <person name="Tillich M."/>
            <person name="Villarreal Aguilar J.C."/>
            <person name="Widiez T."/>
            <person name="Wong G.K."/>
            <person name="Wymore A."/>
            <person name="Zhang Y."/>
            <person name="Zimmer A.D."/>
            <person name="Quatrano R.S."/>
            <person name="Mayer K.F.X."/>
            <person name="Goodstein D."/>
            <person name="Casacuberta J.M."/>
            <person name="Vandepoele K."/>
            <person name="Reski R."/>
            <person name="Cuming A.C."/>
            <person name="Tuskan G.A."/>
            <person name="Maumus F."/>
            <person name="Salse J."/>
            <person name="Schmutz J."/>
            <person name="Rensing S.A."/>
        </authorList>
    </citation>
    <scope>NUCLEOTIDE SEQUENCE [LARGE SCALE GENOMIC DNA]</scope>
    <source>
        <strain evidence="5 6">cv. Gransden 2004</strain>
    </source>
</reference>
<dbReference type="Proteomes" id="UP000006727">
    <property type="component" value="Chromosome 6"/>
</dbReference>
<dbReference type="PaxDb" id="3218-PP1S77_267V6.1"/>
<dbReference type="GeneID" id="112283471"/>
<dbReference type="Gramene" id="Pp3c6_3480V3.2">
    <property type="protein sequence ID" value="Pp3c6_3480V3.2"/>
    <property type="gene ID" value="Pp3c6_3480"/>
</dbReference>
<protein>
    <recommendedName>
        <fullName evidence="3">J domain-containing protein</fullName>
    </recommendedName>
</protein>
<dbReference type="SUPFAM" id="SSF46565">
    <property type="entry name" value="Chaperone J-domain"/>
    <property type="match status" value="1"/>
</dbReference>
<dbReference type="InterPro" id="IPR018253">
    <property type="entry name" value="DnaJ_domain_CS"/>
</dbReference>
<evidence type="ECO:0000259" key="3">
    <source>
        <dbReference type="PROSITE" id="PS50076"/>
    </source>
</evidence>
<dbReference type="PROSITE" id="PS00636">
    <property type="entry name" value="DNAJ_1"/>
    <property type="match status" value="1"/>
</dbReference>
<proteinExistence type="predicted"/>
<reference evidence="4 6" key="1">
    <citation type="journal article" date="2008" name="Science">
        <title>The Physcomitrella genome reveals evolutionary insights into the conquest of land by plants.</title>
        <authorList>
            <person name="Rensing S."/>
            <person name="Lang D."/>
            <person name="Zimmer A."/>
            <person name="Terry A."/>
            <person name="Salamov A."/>
            <person name="Shapiro H."/>
            <person name="Nishiyama T."/>
            <person name="Perroud P.-F."/>
            <person name="Lindquist E."/>
            <person name="Kamisugi Y."/>
            <person name="Tanahashi T."/>
            <person name="Sakakibara K."/>
            <person name="Fujita T."/>
            <person name="Oishi K."/>
            <person name="Shin-I T."/>
            <person name="Kuroki Y."/>
            <person name="Toyoda A."/>
            <person name="Suzuki Y."/>
            <person name="Hashimoto A."/>
            <person name="Yamaguchi K."/>
            <person name="Sugano A."/>
            <person name="Kohara Y."/>
            <person name="Fujiyama A."/>
            <person name="Anterola A."/>
            <person name="Aoki S."/>
            <person name="Ashton N."/>
            <person name="Barbazuk W.B."/>
            <person name="Barker E."/>
            <person name="Bennetzen J."/>
            <person name="Bezanilla M."/>
            <person name="Blankenship R."/>
            <person name="Cho S.H."/>
            <person name="Dutcher S."/>
            <person name="Estelle M."/>
            <person name="Fawcett J.A."/>
            <person name="Gundlach H."/>
            <person name="Hanada K."/>
            <person name="Heyl A."/>
            <person name="Hicks K.A."/>
            <person name="Hugh J."/>
            <person name="Lohr M."/>
            <person name="Mayer K."/>
            <person name="Melkozernov A."/>
            <person name="Murata T."/>
            <person name="Nelson D."/>
            <person name="Pils B."/>
            <person name="Prigge M."/>
            <person name="Reiss B."/>
            <person name="Renner T."/>
            <person name="Rombauts S."/>
            <person name="Rushton P."/>
            <person name="Sanderfoot A."/>
            <person name="Schween G."/>
            <person name="Shiu S.-H."/>
            <person name="Stueber K."/>
            <person name="Theodoulou F.L."/>
            <person name="Tu H."/>
            <person name="Van de Peer Y."/>
            <person name="Verrier P.J."/>
            <person name="Waters E."/>
            <person name="Wood A."/>
            <person name="Yang L."/>
            <person name="Cove D."/>
            <person name="Cuming A."/>
            <person name="Hasebe M."/>
            <person name="Lucas S."/>
            <person name="Mishler D.B."/>
            <person name="Reski R."/>
            <person name="Grigoriev I."/>
            <person name="Quatrano R.S."/>
            <person name="Boore J.L."/>
        </authorList>
    </citation>
    <scope>NUCLEOTIDE SEQUENCE [LARGE SCALE GENOMIC DNA]</scope>
    <source>
        <strain evidence="5 6">cv. Gransden 2004</strain>
    </source>
</reference>
<evidence type="ECO:0000313" key="5">
    <source>
        <dbReference type="EnsemblPlants" id="Pp3c6_3480V3.1"/>
    </source>
</evidence>
<dbReference type="PANTHER" id="PTHR31204">
    <property type="entry name" value="SIGMA INTRACELLULAR RECEPTOR 2"/>
    <property type="match status" value="1"/>
</dbReference>
<reference evidence="5" key="3">
    <citation type="submission" date="2020-12" db="UniProtKB">
        <authorList>
            <consortium name="EnsemblPlants"/>
        </authorList>
    </citation>
    <scope>IDENTIFICATION</scope>
</reference>
<dbReference type="EnsemblPlants" id="Pp3c6_3480V3.1">
    <property type="protein sequence ID" value="Pp3c6_3480V3.1"/>
    <property type="gene ID" value="Pp3c6_3480"/>
</dbReference>
<accession>A0A2K1KE64</accession>
<dbReference type="SMART" id="SM00271">
    <property type="entry name" value="DnaJ"/>
    <property type="match status" value="1"/>
</dbReference>
<dbReference type="PROSITE" id="PS50076">
    <property type="entry name" value="DNAJ_2"/>
    <property type="match status" value="1"/>
</dbReference>
<evidence type="ECO:0000313" key="4">
    <source>
        <dbReference type="EMBL" id="PNR52073.1"/>
    </source>
</evidence>
<keyword evidence="6" id="KW-1185">Reference proteome</keyword>
<name>A0A2K1KE64_PHYPA</name>
<dbReference type="PANTHER" id="PTHR31204:SF1">
    <property type="entry name" value="SIGMA INTRACELLULAR RECEPTOR 2"/>
    <property type="match status" value="1"/>
</dbReference>
<dbReference type="AlphaFoldDB" id="A0A2K1KE64"/>
<evidence type="ECO:0000256" key="2">
    <source>
        <dbReference type="SAM" id="Phobius"/>
    </source>
</evidence>
<keyword evidence="2" id="KW-0812">Transmembrane</keyword>
<dbReference type="FunFam" id="1.10.287.110:FF:000255">
    <property type="entry name" value="Predicted protein"/>
    <property type="match status" value="1"/>
</dbReference>
<dbReference type="PRINTS" id="PR00625">
    <property type="entry name" value="JDOMAIN"/>
</dbReference>